<gene>
    <name evidence="3" type="ORF">C3F09_06755</name>
</gene>
<sequence length="313" mass="35835">MRHKERPLLFVDTNILLDFYRAASEKQLSLLRRLHEVTDSLITTDQVLMEFCKNRQKVIGDYIGTLRVPDSIPLPGVLSELRTMRTLNADLKRARQKLGSLENRLLKMIEAPSNHDPVFQEVLRLFGTSTNLSLSRSNPARNRIRRLARKRFTLGYPPRKDSDTSMGDAINWEWMIHCATSNKRGLVIVSRDTDYGCIRKGETVINDWLRIEFRERVSKRRRITLTSSLSSALKQMSVQTTSKERQAESQLVAPPLTLPSAAFLQKLAIGFPTLQPTGTESSASPNPLRQYMESANSRVWEEFIAWAEAHKKK</sequence>
<dbReference type="Pfam" id="PF16289">
    <property type="entry name" value="PIN_12"/>
    <property type="match status" value="1"/>
</dbReference>
<evidence type="ECO:0000259" key="2">
    <source>
        <dbReference type="Pfam" id="PF16289"/>
    </source>
</evidence>
<organism evidence="3 4">
    <name type="scientific">candidate division GN15 bacterium</name>
    <dbReference type="NCBI Taxonomy" id="2072418"/>
    <lineage>
        <taxon>Bacteria</taxon>
        <taxon>candidate division GN15</taxon>
    </lineage>
</organism>
<proteinExistence type="predicted"/>
<dbReference type="InterPro" id="IPR032557">
    <property type="entry name" value="DUF4935"/>
</dbReference>
<keyword evidence="1" id="KW-0175">Coiled coil</keyword>
<evidence type="ECO:0000313" key="4">
    <source>
        <dbReference type="Proteomes" id="UP000250918"/>
    </source>
</evidence>
<evidence type="ECO:0000256" key="1">
    <source>
        <dbReference type="SAM" id="Coils"/>
    </source>
</evidence>
<accession>A0A855X1I4</accession>
<reference evidence="3 4" key="1">
    <citation type="journal article" date="2018" name="ISME J.">
        <title>A methanotrophic archaeon couples anaerobic oxidation of methane to Fe(III) reduction.</title>
        <authorList>
            <person name="Cai C."/>
            <person name="Leu A.O."/>
            <person name="Xie G.J."/>
            <person name="Guo J."/>
            <person name="Feng Y."/>
            <person name="Zhao J.X."/>
            <person name="Tyson G.W."/>
            <person name="Yuan Z."/>
            <person name="Hu S."/>
        </authorList>
    </citation>
    <scope>NUCLEOTIDE SEQUENCE [LARGE SCALE GENOMIC DNA]</scope>
    <source>
        <strain evidence="3">FeB_12</strain>
    </source>
</reference>
<evidence type="ECO:0000313" key="3">
    <source>
        <dbReference type="EMBL" id="PWB72374.1"/>
    </source>
</evidence>
<name>A0A855X1I4_9BACT</name>
<dbReference type="Proteomes" id="UP000250918">
    <property type="component" value="Unassembled WGS sequence"/>
</dbReference>
<feature type="domain" description="DUF4935" evidence="2">
    <location>
        <begin position="9"/>
        <end position="195"/>
    </location>
</feature>
<protein>
    <recommendedName>
        <fullName evidence="2">DUF4935 domain-containing protein</fullName>
    </recommendedName>
</protein>
<dbReference type="AlphaFoldDB" id="A0A855X1I4"/>
<feature type="coiled-coil region" evidence="1">
    <location>
        <begin position="84"/>
        <end position="111"/>
    </location>
</feature>
<comment type="caution">
    <text evidence="3">The sequence shown here is derived from an EMBL/GenBank/DDBJ whole genome shotgun (WGS) entry which is preliminary data.</text>
</comment>
<dbReference type="EMBL" id="PQAP01000087">
    <property type="protein sequence ID" value="PWB72374.1"/>
    <property type="molecule type" value="Genomic_DNA"/>
</dbReference>